<evidence type="ECO:0000256" key="1">
    <source>
        <dbReference type="SAM" id="MobiDB-lite"/>
    </source>
</evidence>
<dbReference type="EMBL" id="JBHTMK010000007">
    <property type="protein sequence ID" value="MFD1365012.1"/>
    <property type="molecule type" value="Genomic_DNA"/>
</dbReference>
<protein>
    <submittedName>
        <fullName evidence="2">Uncharacterized protein</fullName>
    </submittedName>
</protein>
<sequence>MTGARDIEPPPPETLARPPDELQIGHDLEDVYCAYTEADVIITRGFPDFVLERMHDMCGWTADRIRELGVDPTVVDRFEEIVAELPGHPEFARFGPDWAQSRVQISAEMENMQHLVRTAIDSHRVRYYDYGVMICRIRLCVRMIRLIPALPENLADQFSHLQQTYHAELSRATAVLQTMVAQESPTRQRDPGQIHLDRAFEAFTDYLAIWRTGEALVTDDLTGHLRELTTAIGFRGSDRSKQELVWLRHPKPLAEEDRLPLPVPHSSDDRERLAFLLDQTKQLVADGDVEGFLERMRHLLHMYRAVLGPIHPLTLHVHVDFAAGYVAVGRSGTATLMLHDIVNTALYYYGPYHPARYLIAAHAHSYLTLTDPESAGELYDFPLKSLVERAETDLPSGLHQARRTIRESLGMDAS</sequence>
<dbReference type="InterPro" id="IPR011990">
    <property type="entry name" value="TPR-like_helical_dom_sf"/>
</dbReference>
<dbReference type="Gene3D" id="1.25.40.10">
    <property type="entry name" value="Tetratricopeptide repeat domain"/>
    <property type="match status" value="1"/>
</dbReference>
<dbReference type="RefSeq" id="WP_317795255.1">
    <property type="nucleotide sequence ID" value="NZ_AP028461.1"/>
</dbReference>
<accession>A0ABW4A4N8</accession>
<dbReference type="Proteomes" id="UP001597183">
    <property type="component" value="Unassembled WGS sequence"/>
</dbReference>
<evidence type="ECO:0000313" key="2">
    <source>
        <dbReference type="EMBL" id="MFD1365012.1"/>
    </source>
</evidence>
<organism evidence="2 3">
    <name type="scientific">Actinoplanes sichuanensis</name>
    <dbReference type="NCBI Taxonomy" id="512349"/>
    <lineage>
        <taxon>Bacteria</taxon>
        <taxon>Bacillati</taxon>
        <taxon>Actinomycetota</taxon>
        <taxon>Actinomycetes</taxon>
        <taxon>Micromonosporales</taxon>
        <taxon>Micromonosporaceae</taxon>
        <taxon>Actinoplanes</taxon>
    </lineage>
</organism>
<feature type="region of interest" description="Disordered" evidence="1">
    <location>
        <begin position="1"/>
        <end position="20"/>
    </location>
</feature>
<name>A0ABW4A4N8_9ACTN</name>
<proteinExistence type="predicted"/>
<reference evidence="3" key="1">
    <citation type="journal article" date="2019" name="Int. J. Syst. Evol. Microbiol.">
        <title>The Global Catalogue of Microorganisms (GCM) 10K type strain sequencing project: providing services to taxonomists for standard genome sequencing and annotation.</title>
        <authorList>
            <consortium name="The Broad Institute Genomics Platform"/>
            <consortium name="The Broad Institute Genome Sequencing Center for Infectious Disease"/>
            <person name="Wu L."/>
            <person name="Ma J."/>
        </authorList>
    </citation>
    <scope>NUCLEOTIDE SEQUENCE [LARGE SCALE GENOMIC DNA]</scope>
    <source>
        <strain evidence="3">CCM 7526</strain>
    </source>
</reference>
<keyword evidence="3" id="KW-1185">Reference proteome</keyword>
<evidence type="ECO:0000313" key="3">
    <source>
        <dbReference type="Proteomes" id="UP001597183"/>
    </source>
</evidence>
<comment type="caution">
    <text evidence="2">The sequence shown here is derived from an EMBL/GenBank/DDBJ whole genome shotgun (WGS) entry which is preliminary data.</text>
</comment>
<gene>
    <name evidence="2" type="ORF">ACFQ5G_06610</name>
</gene>